<protein>
    <submittedName>
        <fullName evidence="5">SDR family oxidoreductase</fullName>
    </submittedName>
</protein>
<dbReference type="Proteomes" id="UP001550535">
    <property type="component" value="Unassembled WGS sequence"/>
</dbReference>
<accession>A0ABV2X417</accession>
<evidence type="ECO:0000256" key="3">
    <source>
        <dbReference type="RuleBase" id="RU000363"/>
    </source>
</evidence>
<organism evidence="5 6">
    <name type="scientific">Nocardia niwae</name>
    <dbReference type="NCBI Taxonomy" id="626084"/>
    <lineage>
        <taxon>Bacteria</taxon>
        <taxon>Bacillati</taxon>
        <taxon>Actinomycetota</taxon>
        <taxon>Actinomycetes</taxon>
        <taxon>Mycobacteriales</taxon>
        <taxon>Nocardiaceae</taxon>
        <taxon>Nocardia</taxon>
    </lineage>
</organism>
<comment type="caution">
    <text evidence="5">The sequence shown here is derived from an EMBL/GenBank/DDBJ whole genome shotgun (WGS) entry which is preliminary data.</text>
</comment>
<keyword evidence="2" id="KW-0560">Oxidoreductase</keyword>
<dbReference type="RefSeq" id="WP_357802600.1">
    <property type="nucleotide sequence ID" value="NZ_JBEYBM010000003.1"/>
</dbReference>
<dbReference type="InterPro" id="IPR036291">
    <property type="entry name" value="NAD(P)-bd_dom_sf"/>
</dbReference>
<dbReference type="InterPro" id="IPR057326">
    <property type="entry name" value="KR_dom"/>
</dbReference>
<dbReference type="PRINTS" id="PR00080">
    <property type="entry name" value="SDRFAMILY"/>
</dbReference>
<proteinExistence type="inferred from homology"/>
<gene>
    <name evidence="5" type="ORF">ABZ507_02330</name>
</gene>
<sequence length="249" mass="25794">MTRKRILITGASAGLGAAMARDFAAEGRDLALCARRLDALTALREELEAAHPGITVAVRALDVDDHAAVPVVFEELRDELGGLDRVIVNAGIGKGARIGSGRADANLATATTNFVSALAQAEAALEIFRAQRAGHLVLVASMSAVRGLPGKKAAYSASKAGLAALGEALATELARSPITVTTLLPGFIATDMAAQAGDARMVAPLDKGVAAMVAAIEKERRRACVPGWPWRLIDLALPHLPDALVARLS</sequence>
<dbReference type="EMBL" id="JBEYBR010000003">
    <property type="protein sequence ID" value="MEU2120644.1"/>
    <property type="molecule type" value="Genomic_DNA"/>
</dbReference>
<feature type="domain" description="Ketoreductase" evidence="4">
    <location>
        <begin position="4"/>
        <end position="191"/>
    </location>
</feature>
<dbReference type="SUPFAM" id="SSF51735">
    <property type="entry name" value="NAD(P)-binding Rossmann-fold domains"/>
    <property type="match status" value="1"/>
</dbReference>
<dbReference type="Pfam" id="PF00106">
    <property type="entry name" value="adh_short"/>
    <property type="match status" value="1"/>
</dbReference>
<name>A0ABV2X417_9NOCA</name>
<dbReference type="SMART" id="SM00822">
    <property type="entry name" value="PKS_KR"/>
    <property type="match status" value="1"/>
</dbReference>
<evidence type="ECO:0000313" key="6">
    <source>
        <dbReference type="Proteomes" id="UP001550535"/>
    </source>
</evidence>
<comment type="similarity">
    <text evidence="1 3">Belongs to the short-chain dehydrogenases/reductases (SDR) family.</text>
</comment>
<dbReference type="PANTHER" id="PTHR44196">
    <property type="entry name" value="DEHYDROGENASE/REDUCTASE SDR FAMILY MEMBER 7B"/>
    <property type="match status" value="1"/>
</dbReference>
<dbReference type="NCBIfam" id="NF006099">
    <property type="entry name" value="PRK08251.1"/>
    <property type="match status" value="1"/>
</dbReference>
<evidence type="ECO:0000256" key="1">
    <source>
        <dbReference type="ARBA" id="ARBA00006484"/>
    </source>
</evidence>
<evidence type="ECO:0000256" key="2">
    <source>
        <dbReference type="ARBA" id="ARBA00023002"/>
    </source>
</evidence>
<reference evidence="5 6" key="1">
    <citation type="submission" date="2024-06" db="EMBL/GenBank/DDBJ databases">
        <title>The Natural Products Discovery Center: Release of the First 8490 Sequenced Strains for Exploring Actinobacteria Biosynthetic Diversity.</title>
        <authorList>
            <person name="Kalkreuter E."/>
            <person name="Kautsar S.A."/>
            <person name="Yang D."/>
            <person name="Bader C.D."/>
            <person name="Teijaro C.N."/>
            <person name="Fluegel L."/>
            <person name="Davis C.M."/>
            <person name="Simpson J.R."/>
            <person name="Lauterbach L."/>
            <person name="Steele A.D."/>
            <person name="Gui C."/>
            <person name="Meng S."/>
            <person name="Li G."/>
            <person name="Viehrig K."/>
            <person name="Ye F."/>
            <person name="Su P."/>
            <person name="Kiefer A.F."/>
            <person name="Nichols A."/>
            <person name="Cepeda A.J."/>
            <person name="Yan W."/>
            <person name="Fan B."/>
            <person name="Jiang Y."/>
            <person name="Adhikari A."/>
            <person name="Zheng C.-J."/>
            <person name="Schuster L."/>
            <person name="Cowan T.M."/>
            <person name="Smanski M.J."/>
            <person name="Chevrette M.G."/>
            <person name="De Carvalho L.P.S."/>
            <person name="Shen B."/>
        </authorList>
    </citation>
    <scope>NUCLEOTIDE SEQUENCE [LARGE SCALE GENOMIC DNA]</scope>
    <source>
        <strain evidence="5 6">NPDC019434</strain>
    </source>
</reference>
<evidence type="ECO:0000313" key="5">
    <source>
        <dbReference type="EMBL" id="MEU2120644.1"/>
    </source>
</evidence>
<evidence type="ECO:0000259" key="4">
    <source>
        <dbReference type="SMART" id="SM00822"/>
    </source>
</evidence>
<dbReference type="PRINTS" id="PR00081">
    <property type="entry name" value="GDHRDH"/>
</dbReference>
<keyword evidence="6" id="KW-1185">Reference proteome</keyword>
<dbReference type="InterPro" id="IPR002347">
    <property type="entry name" value="SDR_fam"/>
</dbReference>
<dbReference type="Gene3D" id="3.40.50.720">
    <property type="entry name" value="NAD(P)-binding Rossmann-like Domain"/>
    <property type="match status" value="1"/>
</dbReference>
<dbReference type="PANTHER" id="PTHR44196:SF1">
    <property type="entry name" value="DEHYDROGENASE_REDUCTASE SDR FAMILY MEMBER 7B"/>
    <property type="match status" value="1"/>
</dbReference>